<evidence type="ECO:0000313" key="3">
    <source>
        <dbReference type="Proteomes" id="UP000499080"/>
    </source>
</evidence>
<feature type="region of interest" description="Disordered" evidence="1">
    <location>
        <begin position="80"/>
        <end position="99"/>
    </location>
</feature>
<evidence type="ECO:0000313" key="2">
    <source>
        <dbReference type="EMBL" id="GBM38286.1"/>
    </source>
</evidence>
<comment type="caution">
    <text evidence="2">The sequence shown here is derived from an EMBL/GenBank/DDBJ whole genome shotgun (WGS) entry which is preliminary data.</text>
</comment>
<sequence length="99" mass="11659">MQNGRDHHASDNCFSKFKDLHNKLQLTNRERNVLNEKVAFQDSVKWIRVEELGSYLYKDCYDPYIPFKKKTNRKFGALSCKGQPIPDKSLQPKKVENIE</sequence>
<evidence type="ECO:0000256" key="1">
    <source>
        <dbReference type="SAM" id="MobiDB-lite"/>
    </source>
</evidence>
<dbReference type="Proteomes" id="UP000499080">
    <property type="component" value="Unassembled WGS sequence"/>
</dbReference>
<proteinExistence type="predicted"/>
<name>A0A4Y2FCU8_ARAVE</name>
<keyword evidence="3" id="KW-1185">Reference proteome</keyword>
<organism evidence="2 3">
    <name type="scientific">Araneus ventricosus</name>
    <name type="common">Orbweaver spider</name>
    <name type="synonym">Epeira ventricosa</name>
    <dbReference type="NCBI Taxonomy" id="182803"/>
    <lineage>
        <taxon>Eukaryota</taxon>
        <taxon>Metazoa</taxon>
        <taxon>Ecdysozoa</taxon>
        <taxon>Arthropoda</taxon>
        <taxon>Chelicerata</taxon>
        <taxon>Arachnida</taxon>
        <taxon>Araneae</taxon>
        <taxon>Araneomorphae</taxon>
        <taxon>Entelegynae</taxon>
        <taxon>Araneoidea</taxon>
        <taxon>Araneidae</taxon>
        <taxon>Araneus</taxon>
    </lineage>
</organism>
<dbReference type="EMBL" id="BGPR01000864">
    <property type="protein sequence ID" value="GBM38286.1"/>
    <property type="molecule type" value="Genomic_DNA"/>
</dbReference>
<accession>A0A4Y2FCU8</accession>
<gene>
    <name evidence="2" type="ORF">AVEN_17729_1</name>
</gene>
<reference evidence="2 3" key="1">
    <citation type="journal article" date="2019" name="Sci. Rep.">
        <title>Orb-weaving spider Araneus ventricosus genome elucidates the spidroin gene catalogue.</title>
        <authorList>
            <person name="Kono N."/>
            <person name="Nakamura H."/>
            <person name="Ohtoshi R."/>
            <person name="Moran D.A.P."/>
            <person name="Shinohara A."/>
            <person name="Yoshida Y."/>
            <person name="Fujiwara M."/>
            <person name="Mori M."/>
            <person name="Tomita M."/>
            <person name="Arakawa K."/>
        </authorList>
    </citation>
    <scope>NUCLEOTIDE SEQUENCE [LARGE SCALE GENOMIC DNA]</scope>
</reference>
<protein>
    <submittedName>
        <fullName evidence="2">Uncharacterized protein</fullName>
    </submittedName>
</protein>
<dbReference type="AlphaFoldDB" id="A0A4Y2FCU8"/>